<name>A0AAW1Q9H8_9CHLO</name>
<dbReference type="AlphaFoldDB" id="A0AAW1Q9H8"/>
<protein>
    <submittedName>
        <fullName evidence="1">Uncharacterized protein</fullName>
    </submittedName>
</protein>
<evidence type="ECO:0000313" key="2">
    <source>
        <dbReference type="Proteomes" id="UP001438707"/>
    </source>
</evidence>
<comment type="caution">
    <text evidence="1">The sequence shown here is derived from an EMBL/GenBank/DDBJ whole genome shotgun (WGS) entry which is preliminary data.</text>
</comment>
<dbReference type="Proteomes" id="UP001438707">
    <property type="component" value="Unassembled WGS sequence"/>
</dbReference>
<keyword evidence="2" id="KW-1185">Reference proteome</keyword>
<sequence length="138" mass="15026">MTGVPNPFEITLPMGEVVMPTPGLQDSDDDFVSVSELRPVHYINLEDDSADVVDDSEAYVAEDSEESGFEAAERDFEENIAKRSAARDEVAAQSGVAEGWMEASASMLDAQKALQAAEKSYKKLQHEFAGQAKHTVET</sequence>
<proteinExistence type="predicted"/>
<dbReference type="EMBL" id="JALJOS010000051">
    <property type="protein sequence ID" value="KAK9819018.1"/>
    <property type="molecule type" value="Genomic_DNA"/>
</dbReference>
<gene>
    <name evidence="1" type="ORF">WJX74_004582</name>
</gene>
<organism evidence="1 2">
    <name type="scientific">Apatococcus lobatus</name>
    <dbReference type="NCBI Taxonomy" id="904363"/>
    <lineage>
        <taxon>Eukaryota</taxon>
        <taxon>Viridiplantae</taxon>
        <taxon>Chlorophyta</taxon>
        <taxon>core chlorophytes</taxon>
        <taxon>Trebouxiophyceae</taxon>
        <taxon>Chlorellales</taxon>
        <taxon>Chlorellaceae</taxon>
        <taxon>Apatococcus</taxon>
    </lineage>
</organism>
<accession>A0AAW1Q9H8</accession>
<evidence type="ECO:0000313" key="1">
    <source>
        <dbReference type="EMBL" id="KAK9819018.1"/>
    </source>
</evidence>
<reference evidence="1 2" key="1">
    <citation type="journal article" date="2024" name="Nat. Commun.">
        <title>Phylogenomics reveals the evolutionary origins of lichenization in chlorophyte algae.</title>
        <authorList>
            <person name="Puginier C."/>
            <person name="Libourel C."/>
            <person name="Otte J."/>
            <person name="Skaloud P."/>
            <person name="Haon M."/>
            <person name="Grisel S."/>
            <person name="Petersen M."/>
            <person name="Berrin J.G."/>
            <person name="Delaux P.M."/>
            <person name="Dal Grande F."/>
            <person name="Keller J."/>
        </authorList>
    </citation>
    <scope>NUCLEOTIDE SEQUENCE [LARGE SCALE GENOMIC DNA]</scope>
    <source>
        <strain evidence="1 2">SAG 2145</strain>
    </source>
</reference>